<dbReference type="KEGG" id="cheb:HH215_06190"/>
<evidence type="ECO:0000313" key="1">
    <source>
        <dbReference type="EMBL" id="QJD82810.1"/>
    </source>
</evidence>
<dbReference type="RefSeq" id="WP_169279106.1">
    <property type="nucleotide sequence ID" value="NZ_CP051680.1"/>
</dbReference>
<dbReference type="AlphaFoldDB" id="A0A7Z2VH01"/>
<dbReference type="EMBL" id="CP051680">
    <property type="protein sequence ID" value="QJD82810.1"/>
    <property type="molecule type" value="Genomic_DNA"/>
</dbReference>
<evidence type="ECO:0000313" key="2">
    <source>
        <dbReference type="Proteomes" id="UP000502248"/>
    </source>
</evidence>
<gene>
    <name evidence="1" type="ORF">HH215_06190</name>
</gene>
<organism evidence="1 2">
    <name type="scientific">Cohnella herbarum</name>
    <dbReference type="NCBI Taxonomy" id="2728023"/>
    <lineage>
        <taxon>Bacteria</taxon>
        <taxon>Bacillati</taxon>
        <taxon>Bacillota</taxon>
        <taxon>Bacilli</taxon>
        <taxon>Bacillales</taxon>
        <taxon>Paenibacillaceae</taxon>
        <taxon>Cohnella</taxon>
    </lineage>
</organism>
<sequence>MNWMDKELERLADASLERSLRTHGTVSEFPGYTVPGERMLLNLSMGASASEAVAIPDLSSRQLFFQMFMEYERKYRMQGGVFATYDLLLIQARDSRVEKSN</sequence>
<accession>A0A7Z2VH01</accession>
<keyword evidence="2" id="KW-1185">Reference proteome</keyword>
<reference evidence="1 2" key="1">
    <citation type="submission" date="2020-04" db="EMBL/GenBank/DDBJ databases">
        <title>Genome sequencing of novel species.</title>
        <authorList>
            <person name="Heo J."/>
            <person name="Kim S.-J."/>
            <person name="Kim J.-S."/>
            <person name="Hong S.-B."/>
            <person name="Kwon S.-W."/>
        </authorList>
    </citation>
    <scope>NUCLEOTIDE SEQUENCE [LARGE SCALE GENOMIC DNA]</scope>
    <source>
        <strain evidence="1 2">MFER-1</strain>
    </source>
</reference>
<name>A0A7Z2VH01_9BACL</name>
<protein>
    <submittedName>
        <fullName evidence="1">Uncharacterized protein</fullName>
    </submittedName>
</protein>
<dbReference type="Proteomes" id="UP000502248">
    <property type="component" value="Chromosome"/>
</dbReference>
<proteinExistence type="predicted"/>